<evidence type="ECO:0000313" key="2">
    <source>
        <dbReference type="Proteomes" id="UP001187192"/>
    </source>
</evidence>
<comment type="caution">
    <text evidence="1">The sequence shown here is derived from an EMBL/GenBank/DDBJ whole genome shotgun (WGS) entry which is preliminary data.</text>
</comment>
<protein>
    <submittedName>
        <fullName evidence="1">Uncharacterized protein</fullName>
    </submittedName>
</protein>
<evidence type="ECO:0000313" key="1">
    <source>
        <dbReference type="EMBL" id="GMN41850.1"/>
    </source>
</evidence>
<name>A0AA87ZZ97_FICCA</name>
<keyword evidence="2" id="KW-1185">Reference proteome</keyword>
<reference evidence="1" key="1">
    <citation type="submission" date="2023-07" db="EMBL/GenBank/DDBJ databases">
        <title>draft genome sequence of fig (Ficus carica).</title>
        <authorList>
            <person name="Takahashi T."/>
            <person name="Nishimura K."/>
        </authorList>
    </citation>
    <scope>NUCLEOTIDE SEQUENCE</scope>
</reference>
<dbReference type="EMBL" id="BTGU01000013">
    <property type="protein sequence ID" value="GMN41850.1"/>
    <property type="molecule type" value="Genomic_DNA"/>
</dbReference>
<dbReference type="Proteomes" id="UP001187192">
    <property type="component" value="Unassembled WGS sequence"/>
</dbReference>
<dbReference type="AlphaFoldDB" id="A0AA87ZZ97"/>
<sequence>MQNGFYQNTKWILSKSEKIHDGVDAENLRHNTRCDCSNLTGLAQPLCGWSSAKGKAPQSDGDSGGVSTTGTPMLKLVMPKSKQAAKVGDGIGAAAGYASDVRQRIKCCDKAPPPARAGTTCEGRPVRVNIIDPGYYLTRGDLLCPPSDRNSTATIARTLDGTEPALVPESRRSRHLVHVGILILAPSLIDKGREKQTDKGEEEDG</sequence>
<proteinExistence type="predicted"/>
<accession>A0AA87ZZ97</accession>
<gene>
    <name evidence="1" type="ORF">TIFTF001_011077</name>
</gene>
<organism evidence="1 2">
    <name type="scientific">Ficus carica</name>
    <name type="common">Common fig</name>
    <dbReference type="NCBI Taxonomy" id="3494"/>
    <lineage>
        <taxon>Eukaryota</taxon>
        <taxon>Viridiplantae</taxon>
        <taxon>Streptophyta</taxon>
        <taxon>Embryophyta</taxon>
        <taxon>Tracheophyta</taxon>
        <taxon>Spermatophyta</taxon>
        <taxon>Magnoliopsida</taxon>
        <taxon>eudicotyledons</taxon>
        <taxon>Gunneridae</taxon>
        <taxon>Pentapetalae</taxon>
        <taxon>rosids</taxon>
        <taxon>fabids</taxon>
        <taxon>Rosales</taxon>
        <taxon>Moraceae</taxon>
        <taxon>Ficeae</taxon>
        <taxon>Ficus</taxon>
    </lineage>
</organism>